<organism evidence="1">
    <name type="scientific">Pithovirus LCPAC406</name>
    <dbReference type="NCBI Taxonomy" id="2506599"/>
    <lineage>
        <taxon>Viruses</taxon>
        <taxon>Pithoviruses</taxon>
    </lineage>
</organism>
<sequence>MITGEGFDDTARPNFLRLLRNVVGLTTVGQGGQGKHSLTTFGFDCTFRVLFLFLLDTIRELLTDIIFG</sequence>
<dbReference type="EMBL" id="MK500608">
    <property type="protein sequence ID" value="QBK93955.1"/>
    <property type="molecule type" value="Genomic_DNA"/>
</dbReference>
<name>A0A481ZF27_9VIRU</name>
<gene>
    <name evidence="1" type="ORF">LCPAC406_02690</name>
</gene>
<evidence type="ECO:0000313" key="1">
    <source>
        <dbReference type="EMBL" id="QBK93955.1"/>
    </source>
</evidence>
<reference evidence="1" key="1">
    <citation type="journal article" date="2019" name="MBio">
        <title>Virus Genomes from Deep Sea Sediments Expand the Ocean Megavirome and Support Independent Origins of Viral Gigantism.</title>
        <authorList>
            <person name="Backstrom D."/>
            <person name="Yutin N."/>
            <person name="Jorgensen S.L."/>
            <person name="Dharamshi J."/>
            <person name="Homa F."/>
            <person name="Zaremba-Niedwiedzka K."/>
            <person name="Spang A."/>
            <person name="Wolf Y.I."/>
            <person name="Koonin E.V."/>
            <person name="Ettema T.J."/>
        </authorList>
    </citation>
    <scope>NUCLEOTIDE SEQUENCE</scope>
</reference>
<proteinExistence type="predicted"/>
<protein>
    <submittedName>
        <fullName evidence="1">Uncharacterized protein</fullName>
    </submittedName>
</protein>
<accession>A0A481ZF27</accession>